<evidence type="ECO:0000313" key="3">
    <source>
        <dbReference type="EMBL" id="MBB4939201.1"/>
    </source>
</evidence>
<evidence type="ECO:0000313" key="4">
    <source>
        <dbReference type="Proteomes" id="UP000534286"/>
    </source>
</evidence>
<gene>
    <name evidence="3" type="ORF">FHR32_003506</name>
</gene>
<comment type="similarity">
    <text evidence="1">Belongs to the amidase family.</text>
</comment>
<dbReference type="AlphaFoldDB" id="A0A7W7RVX2"/>
<keyword evidence="4" id="KW-1185">Reference proteome</keyword>
<dbReference type="RefSeq" id="WP_184755247.1">
    <property type="nucleotide sequence ID" value="NZ_BAABEK010000035.1"/>
</dbReference>
<proteinExistence type="inferred from homology"/>
<dbReference type="PANTHER" id="PTHR11895:SF7">
    <property type="entry name" value="GLUTAMYL-TRNA(GLN) AMIDOTRANSFERASE SUBUNIT A, MITOCHONDRIAL"/>
    <property type="match status" value="1"/>
</dbReference>
<dbReference type="Proteomes" id="UP000534286">
    <property type="component" value="Unassembled WGS sequence"/>
</dbReference>
<dbReference type="GO" id="GO:0004040">
    <property type="term" value="F:amidase activity"/>
    <property type="evidence" value="ECO:0007669"/>
    <property type="project" value="UniProtKB-EC"/>
</dbReference>
<dbReference type="Pfam" id="PF01425">
    <property type="entry name" value="Amidase"/>
    <property type="match status" value="1"/>
</dbReference>
<organism evidence="3 4">
    <name type="scientific">Streptosporangium album</name>
    <dbReference type="NCBI Taxonomy" id="47479"/>
    <lineage>
        <taxon>Bacteria</taxon>
        <taxon>Bacillati</taxon>
        <taxon>Actinomycetota</taxon>
        <taxon>Actinomycetes</taxon>
        <taxon>Streptosporangiales</taxon>
        <taxon>Streptosporangiaceae</taxon>
        <taxon>Streptosporangium</taxon>
    </lineage>
</organism>
<accession>A0A7W7RVX2</accession>
<dbReference type="SUPFAM" id="SSF75304">
    <property type="entry name" value="Amidase signature (AS) enzymes"/>
    <property type="match status" value="1"/>
</dbReference>
<dbReference type="EC" id="3.5.1.4" evidence="3"/>
<comment type="caution">
    <text evidence="3">The sequence shown here is derived from an EMBL/GenBank/DDBJ whole genome shotgun (WGS) entry which is preliminary data.</text>
</comment>
<keyword evidence="3" id="KW-0378">Hydrolase</keyword>
<dbReference type="PANTHER" id="PTHR11895">
    <property type="entry name" value="TRANSAMIDASE"/>
    <property type="match status" value="1"/>
</dbReference>
<evidence type="ECO:0000259" key="2">
    <source>
        <dbReference type="Pfam" id="PF01425"/>
    </source>
</evidence>
<dbReference type="InterPro" id="IPR036928">
    <property type="entry name" value="AS_sf"/>
</dbReference>
<reference evidence="3 4" key="1">
    <citation type="submission" date="2020-08" db="EMBL/GenBank/DDBJ databases">
        <title>Sequencing the genomes of 1000 actinobacteria strains.</title>
        <authorList>
            <person name="Klenk H.-P."/>
        </authorList>
    </citation>
    <scope>NUCLEOTIDE SEQUENCE [LARGE SCALE GENOMIC DNA]</scope>
    <source>
        <strain evidence="3 4">DSM 43023</strain>
    </source>
</reference>
<feature type="domain" description="Amidase" evidence="2">
    <location>
        <begin position="25"/>
        <end position="449"/>
    </location>
</feature>
<name>A0A7W7RVX2_9ACTN</name>
<dbReference type="InterPro" id="IPR023631">
    <property type="entry name" value="Amidase_dom"/>
</dbReference>
<protein>
    <submittedName>
        <fullName evidence="3">Amidase</fullName>
        <ecNumber evidence="3">3.5.1.4</ecNumber>
    </submittedName>
</protein>
<dbReference type="InterPro" id="IPR000120">
    <property type="entry name" value="Amidase"/>
</dbReference>
<dbReference type="EMBL" id="JACHJU010000001">
    <property type="protein sequence ID" value="MBB4939201.1"/>
    <property type="molecule type" value="Genomic_DNA"/>
</dbReference>
<sequence>MSWVGKSAAEIAEAVRRGRATAPAVVEEHLQTIAKYDGRIGAFRKVRAERALAEAWAVQGRDDLAGLPLAGVPVAIKDNVAVRGEATRNGSAATSNAAATEDHPVVTRLRAAGAVVVGITNVPELCLAGFSDSVYGVTRNPWDLRRTPGGSSSGSAAAVAAGMVPLAQGNDGLGSLRIPAACCGLVSIKPGQEVVPAPEHDWHGMAENGPLATTVTDLALALAVMAGDMSLATPGESESLEFGSAIDDYPGGLTPSEPMKLRIAVAPAPLPPGFTVDAEFQRAVVEAADTLGTAGHTVVDHDTRMPGWLGSATIATWLACARQDVEGLDPRRLEQRTRSLSRMGGLLARIGMDGSAGRDRWRAYGADQWFGNADVLVTPTLAAVPPPAERWGRRGLLANMRTNLTYAPATAAWNMAGWPAMTIPYGWHSTGMPIGVQLVAAPGGESQLLALAAQLESAHPWLRHAPLD</sequence>
<evidence type="ECO:0000256" key="1">
    <source>
        <dbReference type="ARBA" id="ARBA00009199"/>
    </source>
</evidence>
<dbReference type="Gene3D" id="3.90.1300.10">
    <property type="entry name" value="Amidase signature (AS) domain"/>
    <property type="match status" value="1"/>
</dbReference>